<dbReference type="EMBL" id="CP025096">
    <property type="protein sequence ID" value="AUD00600.1"/>
    <property type="molecule type" value="Genomic_DNA"/>
</dbReference>
<keyword evidence="2" id="KW-1185">Reference proteome</keyword>
<accession>A0A2K8YSL9</accession>
<name>A0A2K8YSL9_9BACT</name>
<evidence type="ECO:0000313" key="1">
    <source>
        <dbReference type="EMBL" id="AUD00600.1"/>
    </source>
</evidence>
<evidence type="ECO:0008006" key="3">
    <source>
        <dbReference type="Google" id="ProtNLM"/>
    </source>
</evidence>
<dbReference type="InterPro" id="IPR025515">
    <property type="entry name" value="DUF4403"/>
</dbReference>
<organism evidence="1 2">
    <name type="scientific">Spirosoma pollinicola</name>
    <dbReference type="NCBI Taxonomy" id="2057025"/>
    <lineage>
        <taxon>Bacteria</taxon>
        <taxon>Pseudomonadati</taxon>
        <taxon>Bacteroidota</taxon>
        <taxon>Cytophagia</taxon>
        <taxon>Cytophagales</taxon>
        <taxon>Cytophagaceae</taxon>
        <taxon>Spirosoma</taxon>
    </lineage>
</organism>
<dbReference type="KEGG" id="spir:CWM47_01455"/>
<dbReference type="Proteomes" id="UP000232883">
    <property type="component" value="Chromosome"/>
</dbReference>
<dbReference type="OrthoDB" id="9774949at2"/>
<proteinExistence type="predicted"/>
<evidence type="ECO:0000313" key="2">
    <source>
        <dbReference type="Proteomes" id="UP000232883"/>
    </source>
</evidence>
<dbReference type="AlphaFoldDB" id="A0A2K8YSL9"/>
<dbReference type="Pfam" id="PF14356">
    <property type="entry name" value="DUF4403"/>
    <property type="match status" value="1"/>
</dbReference>
<dbReference type="RefSeq" id="WP_100986025.1">
    <property type="nucleotide sequence ID" value="NZ_CP025096.1"/>
</dbReference>
<reference evidence="1 2" key="1">
    <citation type="submission" date="2017-11" db="EMBL/GenBank/DDBJ databases">
        <title>Taxonomic description and genome sequences of Spirosoma HA7 sp. nov., isolated from pollen microhabitat of Corylus avellana.</title>
        <authorList>
            <person name="Ambika Manirajan B."/>
            <person name="Suarez C."/>
            <person name="Ratering S."/>
            <person name="Geissler-Plaum R."/>
            <person name="Cardinale M."/>
            <person name="Sylvia S."/>
        </authorList>
    </citation>
    <scope>NUCLEOTIDE SEQUENCE [LARGE SCALE GENOMIC DNA]</scope>
    <source>
        <strain evidence="1 2">HA7</strain>
    </source>
</reference>
<gene>
    <name evidence="1" type="ORF">CWM47_01455</name>
</gene>
<sequence>MKTPPFRYYFIGLGLMFLLAECQKVKPEAPKAEGFDPPIPPALSYLAGPITFQLRELENKINKELDPVLVGKQTKDGKTKGIISFRVKRLGPVHVEYADQQIKLSAPIQMWLTKPFSRDTAAPKTPFCAIDVNFKSPISVTPNWRLGSRTTFTDYKWIVQPKLAGISLTNIVQNILDKHKTDIEMAIDSAVHTQLRFDKMVKPIWHDLQNPLLINKEYGLWLTPRPISVAAGPVTGNGNQLTTHIRIAVETQTELKPSEPKHARTPLPQLQKRDTVSQTSDLHLMSFIPYADINRMLAVTTNNRNKKLALGSLTINTLSVYGGQHALIVKADVSGLMDGTVYLRGRPVFDTLTNTLHISNLDFDSETWKVLPKGSDSIWHSGLRKLLESLLTIPLGDDIAKLPQAIDKAFEQGGPGKKTDLSIQTFRFVPQKIAIRPDGIQALIFVKSKVKVKVNQL</sequence>
<protein>
    <recommendedName>
        <fullName evidence="3">DUF4403 domain-containing protein</fullName>
    </recommendedName>
</protein>